<name>A0A5E4QSM8_9NEOP</name>
<dbReference type="AlphaFoldDB" id="A0A5E4QSM8"/>
<evidence type="ECO:0000313" key="2">
    <source>
        <dbReference type="EMBL" id="VVD01376.1"/>
    </source>
</evidence>
<gene>
    <name evidence="2" type="ORF">LSINAPIS_LOCUS11808</name>
</gene>
<evidence type="ECO:0000256" key="1">
    <source>
        <dbReference type="SAM" id="MobiDB-lite"/>
    </source>
</evidence>
<dbReference type="EMBL" id="FZQP02005332">
    <property type="protein sequence ID" value="VVD01376.1"/>
    <property type="molecule type" value="Genomic_DNA"/>
</dbReference>
<feature type="compositionally biased region" description="Low complexity" evidence="1">
    <location>
        <begin position="72"/>
        <end position="93"/>
    </location>
</feature>
<evidence type="ECO:0000313" key="3">
    <source>
        <dbReference type="Proteomes" id="UP000324832"/>
    </source>
</evidence>
<organism evidence="2 3">
    <name type="scientific">Leptidea sinapis</name>
    <dbReference type="NCBI Taxonomy" id="189913"/>
    <lineage>
        <taxon>Eukaryota</taxon>
        <taxon>Metazoa</taxon>
        <taxon>Ecdysozoa</taxon>
        <taxon>Arthropoda</taxon>
        <taxon>Hexapoda</taxon>
        <taxon>Insecta</taxon>
        <taxon>Pterygota</taxon>
        <taxon>Neoptera</taxon>
        <taxon>Endopterygota</taxon>
        <taxon>Lepidoptera</taxon>
        <taxon>Glossata</taxon>
        <taxon>Ditrysia</taxon>
        <taxon>Papilionoidea</taxon>
        <taxon>Pieridae</taxon>
        <taxon>Dismorphiinae</taxon>
        <taxon>Leptidea</taxon>
    </lineage>
</organism>
<reference evidence="2 3" key="1">
    <citation type="submission" date="2017-07" db="EMBL/GenBank/DDBJ databases">
        <authorList>
            <person name="Talla V."/>
            <person name="Backstrom N."/>
        </authorList>
    </citation>
    <scope>NUCLEOTIDE SEQUENCE [LARGE SCALE GENOMIC DNA]</scope>
</reference>
<proteinExistence type="predicted"/>
<sequence>MNGFFINYIKNSPIYYNIIVGGGCERCAAGPCARDVLADRAEQARAKRSPVAGGGVPVSPEKTAGRSRARPGVSQSQPTSRSSSPSSRSGPVSLTNTRRRPSGIPRSSRSHSVVGGVRRRDSVEKTTRPPVASLRLLQQSREAELRVQSRGKFRLREPA</sequence>
<feature type="compositionally biased region" description="Basic and acidic residues" evidence="1">
    <location>
        <begin position="118"/>
        <end position="127"/>
    </location>
</feature>
<accession>A0A5E4QSM8</accession>
<dbReference type="Proteomes" id="UP000324832">
    <property type="component" value="Unassembled WGS sequence"/>
</dbReference>
<keyword evidence="3" id="KW-1185">Reference proteome</keyword>
<protein>
    <submittedName>
        <fullName evidence="2">Uncharacterized protein</fullName>
    </submittedName>
</protein>
<feature type="region of interest" description="Disordered" evidence="1">
    <location>
        <begin position="44"/>
        <end position="136"/>
    </location>
</feature>
<feature type="compositionally biased region" description="Low complexity" evidence="1">
    <location>
        <begin position="102"/>
        <end position="116"/>
    </location>
</feature>